<evidence type="ECO:0000256" key="9">
    <source>
        <dbReference type="SAM" id="MobiDB-lite"/>
    </source>
</evidence>
<dbReference type="FunFam" id="1.10.630.10:FF:000018">
    <property type="entry name" value="Cytochrome P450 monooxygenase"/>
    <property type="match status" value="1"/>
</dbReference>
<evidence type="ECO:0000256" key="5">
    <source>
        <dbReference type="ARBA" id="ARBA00023004"/>
    </source>
</evidence>
<comment type="caution">
    <text evidence="10">The sequence shown here is derived from an EMBL/GenBank/DDBJ whole genome shotgun (WGS) entry which is preliminary data.</text>
</comment>
<evidence type="ECO:0000313" key="11">
    <source>
        <dbReference type="Proteomes" id="UP000295096"/>
    </source>
</evidence>
<dbReference type="GO" id="GO:0004497">
    <property type="term" value="F:monooxygenase activity"/>
    <property type="evidence" value="ECO:0007669"/>
    <property type="project" value="UniProtKB-KW"/>
</dbReference>
<keyword evidence="5 8" id="KW-0408">Iron</keyword>
<dbReference type="InterPro" id="IPR017972">
    <property type="entry name" value="Cyt_P450_CS"/>
</dbReference>
<evidence type="ECO:0000256" key="4">
    <source>
        <dbReference type="ARBA" id="ARBA00023002"/>
    </source>
</evidence>
<dbReference type="Pfam" id="PF00067">
    <property type="entry name" value="p450"/>
    <property type="match status" value="1"/>
</dbReference>
<dbReference type="EMBL" id="SMSJ01000045">
    <property type="protein sequence ID" value="TDH60094.1"/>
    <property type="molecule type" value="Genomic_DNA"/>
</dbReference>
<dbReference type="PANTHER" id="PTHR46696">
    <property type="entry name" value="P450, PUTATIVE (EUROFUNG)-RELATED"/>
    <property type="match status" value="1"/>
</dbReference>
<comment type="similarity">
    <text evidence="1 8">Belongs to the cytochrome P450 family.</text>
</comment>
<dbReference type="Proteomes" id="UP000295096">
    <property type="component" value="Unassembled WGS sequence"/>
</dbReference>
<evidence type="ECO:0000256" key="1">
    <source>
        <dbReference type="ARBA" id="ARBA00010617"/>
    </source>
</evidence>
<dbReference type="PROSITE" id="PS00086">
    <property type="entry name" value="CYTOCHROME_P450"/>
    <property type="match status" value="1"/>
</dbReference>
<feature type="region of interest" description="Disordered" evidence="9">
    <location>
        <begin position="1"/>
        <end position="54"/>
    </location>
</feature>
<evidence type="ECO:0000256" key="8">
    <source>
        <dbReference type="RuleBase" id="RU000461"/>
    </source>
</evidence>
<keyword evidence="11" id="KW-1185">Reference proteome</keyword>
<keyword evidence="4 8" id="KW-0560">Oxidoreductase</keyword>
<evidence type="ECO:0000256" key="6">
    <source>
        <dbReference type="ARBA" id="ARBA00023033"/>
    </source>
</evidence>
<keyword evidence="3 8" id="KW-0479">Metal-binding</keyword>
<proteinExistence type="inferred from homology"/>
<dbReference type="Gene3D" id="1.10.630.10">
    <property type="entry name" value="Cytochrome P450"/>
    <property type="match status" value="1"/>
</dbReference>
<organism evidence="10 11">
    <name type="scientific">Dankookia rubra</name>
    <dbReference type="NCBI Taxonomy" id="1442381"/>
    <lineage>
        <taxon>Bacteria</taxon>
        <taxon>Pseudomonadati</taxon>
        <taxon>Pseudomonadota</taxon>
        <taxon>Alphaproteobacteria</taxon>
        <taxon>Acetobacterales</taxon>
        <taxon>Roseomonadaceae</taxon>
        <taxon>Dankookia</taxon>
    </lineage>
</organism>
<dbReference type="GO" id="GO:0016705">
    <property type="term" value="F:oxidoreductase activity, acting on paired donors, with incorporation or reduction of molecular oxygen"/>
    <property type="evidence" value="ECO:0007669"/>
    <property type="project" value="InterPro"/>
</dbReference>
<evidence type="ECO:0000256" key="7">
    <source>
        <dbReference type="ARBA" id="ARBA00043906"/>
    </source>
</evidence>
<keyword evidence="6 8" id="KW-0503">Monooxygenase</keyword>
<evidence type="ECO:0000313" key="10">
    <source>
        <dbReference type="EMBL" id="TDH60094.1"/>
    </source>
</evidence>
<evidence type="ECO:0000256" key="2">
    <source>
        <dbReference type="ARBA" id="ARBA00022617"/>
    </source>
</evidence>
<accession>A0A4R5QAK7</accession>
<dbReference type="SUPFAM" id="SSF48264">
    <property type="entry name" value="Cytochrome P450"/>
    <property type="match status" value="1"/>
</dbReference>
<reference evidence="10 11" key="1">
    <citation type="journal article" date="2016" name="J. Microbiol.">
        <title>Dankookia rubra gen. nov., sp. nov., an alphaproteobacterium isolated from sediment of a shallow stream.</title>
        <authorList>
            <person name="Kim W.H."/>
            <person name="Kim D.H."/>
            <person name="Kang K."/>
            <person name="Ahn T.Y."/>
        </authorList>
    </citation>
    <scope>NUCLEOTIDE SEQUENCE [LARGE SCALE GENOMIC DNA]</scope>
    <source>
        <strain evidence="10 11">JCM30602</strain>
    </source>
</reference>
<sequence>MGVRSVRGLRPWRHSRPTLSSARREGLSSPTPARFSRDTGARHGIPSPQQPQGANALNAIKNPRRDALLAAASGPIEGFDVSSPALYEHQAWGPYFARLRREDPVHHCPESRFGPYWSLSRYRDIMATEVDHATFSSEIGGIQVIDQPKDLQRPSFIRTDPPKHDEQRKVVQPIVAPGNLAKMEPLIRERTRRVLDGVPRNEEFDWVEHVSIELTTLMLATIFDFPYEERRKLTWWSDVAICDVAAEDSPVRTEEARFEILKEMAGTMSGLFEERRKGPPKFDLLSMLAHGEATREMPLREFMGNLALLIVGGNDTTRNSMSGGLLAMSENPGEMAKLRANPELIPSAVSEIIRWVTPVIHMRRTASRDVEIHGRRIRAGDKVVMWYVSGNRDEEAIEDPDSFRIDRPKVRQHLSFGFGVHRCVGNRLAELQLRILWEELLPRFEQIEVLGPPRRLYSNFIHGIRSLPVRIPG</sequence>
<gene>
    <name evidence="10" type="ORF">E2C06_23905</name>
</gene>
<dbReference type="GO" id="GO:0020037">
    <property type="term" value="F:heme binding"/>
    <property type="evidence" value="ECO:0007669"/>
    <property type="project" value="InterPro"/>
</dbReference>
<dbReference type="PRINTS" id="PR00359">
    <property type="entry name" value="BP450"/>
</dbReference>
<dbReference type="CDD" id="cd11033">
    <property type="entry name" value="CYP142-like"/>
    <property type="match status" value="1"/>
</dbReference>
<dbReference type="InterPro" id="IPR002397">
    <property type="entry name" value="Cyt_P450_B"/>
</dbReference>
<evidence type="ECO:0000256" key="3">
    <source>
        <dbReference type="ARBA" id="ARBA00022723"/>
    </source>
</evidence>
<dbReference type="PANTHER" id="PTHR46696:SF1">
    <property type="entry name" value="CYTOCHROME P450 YJIB-RELATED"/>
    <property type="match status" value="1"/>
</dbReference>
<dbReference type="InterPro" id="IPR001128">
    <property type="entry name" value="Cyt_P450"/>
</dbReference>
<dbReference type="OrthoDB" id="9801155at2"/>
<comment type="function">
    <text evidence="7">Cytochromes P450 are a group of heme-thiolate monooxygenases. They oxidize a variety of structurally unrelated compounds, including steroids, fatty acids, and xenobiotics.</text>
</comment>
<dbReference type="AlphaFoldDB" id="A0A4R5QAK7"/>
<protein>
    <submittedName>
        <fullName evidence="10">Cytochrome P450</fullName>
    </submittedName>
</protein>
<dbReference type="InterPro" id="IPR036396">
    <property type="entry name" value="Cyt_P450_sf"/>
</dbReference>
<keyword evidence="2 8" id="KW-0349">Heme</keyword>
<name>A0A4R5QAK7_9PROT</name>
<dbReference type="GO" id="GO:0005506">
    <property type="term" value="F:iron ion binding"/>
    <property type="evidence" value="ECO:0007669"/>
    <property type="project" value="InterPro"/>
</dbReference>